<protein>
    <submittedName>
        <fullName evidence="1">Uncharacterized protein</fullName>
    </submittedName>
</protein>
<proteinExistence type="predicted"/>
<dbReference type="RefSeq" id="WP_277861826.1">
    <property type="nucleotide sequence ID" value="NZ_JARRAG010000002.1"/>
</dbReference>
<reference evidence="1 2" key="1">
    <citation type="submission" date="2023-03" db="EMBL/GenBank/DDBJ databases">
        <title>Paludisphaera mucosa sp. nov. a novel planctomycete from northern fen.</title>
        <authorList>
            <person name="Ivanova A."/>
        </authorList>
    </citation>
    <scope>NUCLEOTIDE SEQUENCE [LARGE SCALE GENOMIC DNA]</scope>
    <source>
        <strain evidence="1 2">Pla2</strain>
    </source>
</reference>
<comment type="caution">
    <text evidence="1">The sequence shown here is derived from an EMBL/GenBank/DDBJ whole genome shotgun (WGS) entry which is preliminary data.</text>
</comment>
<evidence type="ECO:0000313" key="1">
    <source>
        <dbReference type="EMBL" id="MDG3005494.1"/>
    </source>
</evidence>
<gene>
    <name evidence="1" type="ORF">PZE19_17040</name>
</gene>
<evidence type="ECO:0000313" key="2">
    <source>
        <dbReference type="Proteomes" id="UP001216907"/>
    </source>
</evidence>
<keyword evidence="2" id="KW-1185">Reference proteome</keyword>
<dbReference type="Proteomes" id="UP001216907">
    <property type="component" value="Unassembled WGS sequence"/>
</dbReference>
<organism evidence="1 2">
    <name type="scientific">Paludisphaera mucosa</name>
    <dbReference type="NCBI Taxonomy" id="3030827"/>
    <lineage>
        <taxon>Bacteria</taxon>
        <taxon>Pseudomonadati</taxon>
        <taxon>Planctomycetota</taxon>
        <taxon>Planctomycetia</taxon>
        <taxon>Isosphaerales</taxon>
        <taxon>Isosphaeraceae</taxon>
        <taxon>Paludisphaera</taxon>
    </lineage>
</organism>
<accession>A0ABT6FDE4</accession>
<dbReference type="EMBL" id="JARRAG010000002">
    <property type="protein sequence ID" value="MDG3005494.1"/>
    <property type="molecule type" value="Genomic_DNA"/>
</dbReference>
<sequence>MPGSFDFDPYDVPLSGPAATIRVCRYIPDAEGDSRYAVLPNVACERIRYTEGPEPPTAWFRYILDDADPAGIAPVDFGGLWPLGSAGPYVLGNDERLVVLATTPDGDTHVLFDGFAQSPQVDLSPQSQRVSFLALGVATRCWDDPIGSRLQRHADDPYHGELVLVDLPSRFNPDGKANCTPNGYDVEQSNPSVRYPVFLDPNVDRDPDPRSYWTLGKFVRYVLGVYNDQAYVLNPDFDRLDTLLQSRGPAPGALPVGDDSGSAADVVVRDYDATNSPWPEALSDQLDLAGFGLRFSTGEDADGSPRSEIEIYRKDANAAGPVRDLLLPNSGTELKPASCNVAALHLRRDSNAIVNAVTVETAQRRVEASFVLAPGFRPVIGDESAAQRVRFLRGNLAAKTGEDRRKYRYYVADEVGDGHWDALHAEWSMSALNLSDVFPNDEGGSPTYVKRSRPGSATLVTRDSEGRPLRAQLALSRDYTGPAPAVWDGSGDWQPITGGWQLLEDRLGIYIVVEDPECWPIGDYTGDRPQEASCTLRGVSSQANPTSPNTRFHLRLTTVIEDDLMLPASVDARPASPTSFARRRRVDGRDHFALEAVASRSLYNPGADPKIFRDDASRALAWARQLRAAHELPPTIGAATVPGLVTAYRVGDRIARINGRDVALQTNVGEAQGEVPAYPVVTAVSWEFAAERQATIIELSDAGIERVD</sequence>
<name>A0ABT6FDE4_9BACT</name>